<evidence type="ECO:0000313" key="6">
    <source>
        <dbReference type="EMBL" id="CAI2175260.1"/>
    </source>
</evidence>
<dbReference type="Proteomes" id="UP001153678">
    <property type="component" value="Unassembled WGS sequence"/>
</dbReference>
<dbReference type="GO" id="GO:0008270">
    <property type="term" value="F:zinc ion binding"/>
    <property type="evidence" value="ECO:0007669"/>
    <property type="project" value="UniProtKB-KW"/>
</dbReference>
<keyword evidence="7" id="KW-1185">Reference proteome</keyword>
<dbReference type="PANTHER" id="PTHR23215">
    <property type="entry name" value="ZINC FINGER PROTEIN 207"/>
    <property type="match status" value="1"/>
</dbReference>
<dbReference type="SUPFAM" id="SSF57667">
    <property type="entry name" value="beta-beta-alpha zinc fingers"/>
    <property type="match status" value="1"/>
</dbReference>
<keyword evidence="2" id="KW-0479">Metal-binding</keyword>
<accession>A0A9W4SMX0</accession>
<protein>
    <submittedName>
        <fullName evidence="6">8945_t:CDS:1</fullName>
    </submittedName>
</protein>
<comment type="subcellular location">
    <subcellularLocation>
        <location evidence="1">Nucleus</location>
    </subcellularLocation>
</comment>
<evidence type="ECO:0000256" key="5">
    <source>
        <dbReference type="ARBA" id="ARBA00023242"/>
    </source>
</evidence>
<keyword evidence="5" id="KW-0539">Nucleus</keyword>
<evidence type="ECO:0000313" key="7">
    <source>
        <dbReference type="Proteomes" id="UP001153678"/>
    </source>
</evidence>
<evidence type="ECO:0000256" key="3">
    <source>
        <dbReference type="ARBA" id="ARBA00022771"/>
    </source>
</evidence>
<dbReference type="Gene3D" id="3.30.160.60">
    <property type="entry name" value="Classic Zinc Finger"/>
    <property type="match status" value="1"/>
</dbReference>
<comment type="caution">
    <text evidence="6">The sequence shown here is derived from an EMBL/GenBank/DDBJ whole genome shotgun (WGS) entry which is preliminary data.</text>
</comment>
<dbReference type="EMBL" id="CAMKVN010001334">
    <property type="protein sequence ID" value="CAI2175260.1"/>
    <property type="molecule type" value="Genomic_DNA"/>
</dbReference>
<evidence type="ECO:0000256" key="1">
    <source>
        <dbReference type="ARBA" id="ARBA00004123"/>
    </source>
</evidence>
<dbReference type="InterPro" id="IPR036236">
    <property type="entry name" value="Znf_C2H2_sf"/>
</dbReference>
<name>A0A9W4SMX0_9GLOM</name>
<evidence type="ECO:0000256" key="4">
    <source>
        <dbReference type="ARBA" id="ARBA00022833"/>
    </source>
</evidence>
<evidence type="ECO:0000256" key="2">
    <source>
        <dbReference type="ARBA" id="ARBA00022723"/>
    </source>
</evidence>
<keyword evidence="3" id="KW-0863">Zinc-finger</keyword>
<dbReference type="AlphaFoldDB" id="A0A9W4SMX0"/>
<proteinExistence type="predicted"/>
<keyword evidence="4" id="KW-0862">Zinc</keyword>
<dbReference type="GO" id="GO:0005634">
    <property type="term" value="C:nucleus"/>
    <property type="evidence" value="ECO:0007669"/>
    <property type="project" value="UniProtKB-SubCell"/>
</dbReference>
<dbReference type="PANTHER" id="PTHR23215:SF0">
    <property type="entry name" value="BUB3-INTERACTING AND GLEBS MOTIF-CONTAINING PROTEIN ZNF207"/>
    <property type="match status" value="1"/>
</dbReference>
<organism evidence="6 7">
    <name type="scientific">Funneliformis geosporum</name>
    <dbReference type="NCBI Taxonomy" id="1117311"/>
    <lineage>
        <taxon>Eukaryota</taxon>
        <taxon>Fungi</taxon>
        <taxon>Fungi incertae sedis</taxon>
        <taxon>Mucoromycota</taxon>
        <taxon>Glomeromycotina</taxon>
        <taxon>Glomeromycetes</taxon>
        <taxon>Glomerales</taxon>
        <taxon>Glomeraceae</taxon>
        <taxon>Funneliformis</taxon>
    </lineage>
</organism>
<sequence>MERRPWCWYCGESDFYDEKSLIQHQKEMHFQCPHCKKKCNMACELAVHAKKHHNKIFDK</sequence>
<reference evidence="6" key="1">
    <citation type="submission" date="2022-08" db="EMBL/GenBank/DDBJ databases">
        <authorList>
            <person name="Kallberg Y."/>
            <person name="Tangrot J."/>
            <person name="Rosling A."/>
        </authorList>
    </citation>
    <scope>NUCLEOTIDE SEQUENCE</scope>
    <source>
        <strain evidence="6">Wild A</strain>
    </source>
</reference>
<gene>
    <name evidence="6" type="ORF">FWILDA_LOCUS7004</name>
</gene>